<dbReference type="InterPro" id="IPR003737">
    <property type="entry name" value="GlcNAc_PI_deacetylase-related"/>
</dbReference>
<keyword evidence="1" id="KW-0378">Hydrolase</keyword>
<organism evidence="1 2">
    <name type="scientific">Tsuneonella dongtanensis</name>
    <dbReference type="NCBI Taxonomy" id="692370"/>
    <lineage>
        <taxon>Bacteria</taxon>
        <taxon>Pseudomonadati</taxon>
        <taxon>Pseudomonadota</taxon>
        <taxon>Alphaproteobacteria</taxon>
        <taxon>Sphingomonadales</taxon>
        <taxon>Erythrobacteraceae</taxon>
        <taxon>Tsuneonella</taxon>
    </lineage>
</organism>
<dbReference type="GO" id="GO:0035595">
    <property type="term" value="F:N-acetylglucosaminylinositol deacetylase activity"/>
    <property type="evidence" value="ECO:0007669"/>
    <property type="project" value="UniProtKB-EC"/>
</dbReference>
<dbReference type="Proteomes" id="UP000092932">
    <property type="component" value="Chromosome"/>
</dbReference>
<dbReference type="AlphaFoldDB" id="A0A1B2AAQ7"/>
<reference evidence="1 2" key="1">
    <citation type="submission" date="2016-07" db="EMBL/GenBank/DDBJ databases">
        <title>Complete genome sequence of Altererythrobacter dongtanensis KCTC 22672, a type strain with esterase isolated from tidal flat.</title>
        <authorList>
            <person name="Cheng H."/>
            <person name="Wu Y.-H."/>
            <person name="Zhou P."/>
            <person name="Huo Y.-Y."/>
            <person name="Wang C.-S."/>
            <person name="Xu X.-W."/>
        </authorList>
    </citation>
    <scope>NUCLEOTIDE SEQUENCE [LARGE SCALE GENOMIC DNA]</scope>
    <source>
        <strain evidence="1 2">KCTC 22672</strain>
    </source>
</reference>
<dbReference type="STRING" id="692370.A6F68_00718"/>
<dbReference type="Gene3D" id="3.40.50.10320">
    <property type="entry name" value="LmbE-like"/>
    <property type="match status" value="1"/>
</dbReference>
<proteinExistence type="predicted"/>
<dbReference type="OrthoDB" id="116799at2"/>
<dbReference type="PANTHER" id="PTHR12993:SF11">
    <property type="entry name" value="N-ACETYLGLUCOSAMINYL-PHOSPHATIDYLINOSITOL DE-N-ACETYLASE"/>
    <property type="match status" value="1"/>
</dbReference>
<dbReference type="KEGG" id="ado:A6F68_00718"/>
<dbReference type="PATRIC" id="fig|692370.5.peg.732"/>
<evidence type="ECO:0000313" key="2">
    <source>
        <dbReference type="Proteomes" id="UP000092932"/>
    </source>
</evidence>
<dbReference type="EC" id="3.5.1.103" evidence="1"/>
<gene>
    <name evidence="1" type="primary">mshB</name>
    <name evidence="1" type="ORF">A6F68_00718</name>
</gene>
<dbReference type="PANTHER" id="PTHR12993">
    <property type="entry name" value="N-ACETYLGLUCOSAMINYL-PHOSPHATIDYLINOSITOL DE-N-ACETYLASE-RELATED"/>
    <property type="match status" value="1"/>
</dbReference>
<dbReference type="InterPro" id="IPR024078">
    <property type="entry name" value="LmbE-like_dom_sf"/>
</dbReference>
<dbReference type="RefSeq" id="WP_067676415.1">
    <property type="nucleotide sequence ID" value="NZ_CP016591.1"/>
</dbReference>
<accession>A0A1B2AAQ7</accession>
<keyword evidence="2" id="KW-1185">Reference proteome</keyword>
<sequence length="259" mass="27177">MRILLLAALLAGCAPTVEPVSTSIAPRGPILAVFAHPDDELVVSPAIARAIRDGIPVTMVFATSGDQGPGVTAMAKGAELAAIREKEAMCSAEALGVSDVRFLRLGDGTLADRPQDAASPALRLGAELRAVLASRRYATIITWGPDGGYGHGDHRMVSAMTTQVVQAMGADRPELLYGGIAKGTLPPVEEMQRWATTDPALLTVQAAYDESDLAAVRKAAQCHVTQFDAATRAELPDVFHASIWSGAAHFRPAFAKAGR</sequence>
<dbReference type="Pfam" id="PF02585">
    <property type="entry name" value="PIG-L"/>
    <property type="match status" value="1"/>
</dbReference>
<dbReference type="SUPFAM" id="SSF102588">
    <property type="entry name" value="LmbE-like"/>
    <property type="match status" value="1"/>
</dbReference>
<evidence type="ECO:0000313" key="1">
    <source>
        <dbReference type="EMBL" id="ANY19247.1"/>
    </source>
</evidence>
<protein>
    <submittedName>
        <fullName evidence="1">1D-myo-inositol 2-acetamido-2-deoxy-alpha-D-glucopyranoside deacetylase</fullName>
        <ecNumber evidence="1">3.5.1.103</ecNumber>
    </submittedName>
</protein>
<name>A0A1B2AAQ7_9SPHN</name>
<dbReference type="EMBL" id="CP016591">
    <property type="protein sequence ID" value="ANY19247.1"/>
    <property type="molecule type" value="Genomic_DNA"/>
</dbReference>